<organism evidence="8 10">
    <name type="scientific">Lingula anatina</name>
    <name type="common">Brachiopod</name>
    <name type="synonym">Lingula unguis</name>
    <dbReference type="NCBI Taxonomy" id="7574"/>
    <lineage>
        <taxon>Eukaryota</taxon>
        <taxon>Metazoa</taxon>
        <taxon>Spiralia</taxon>
        <taxon>Lophotrochozoa</taxon>
        <taxon>Brachiopoda</taxon>
        <taxon>Linguliformea</taxon>
        <taxon>Lingulata</taxon>
        <taxon>Lingulida</taxon>
        <taxon>Linguloidea</taxon>
        <taxon>Lingulidae</taxon>
        <taxon>Lingula</taxon>
    </lineage>
</organism>
<feature type="binding site" evidence="5">
    <location>
        <begin position="232"/>
        <end position="234"/>
    </location>
    <ligand>
        <name>NAD(+)</name>
        <dbReference type="ChEBI" id="CHEBI:57540"/>
    </ligand>
</feature>
<dbReference type="HAMAP" id="MF_01967">
    <property type="entry name" value="Sirtuin_ClassII"/>
    <property type="match status" value="1"/>
</dbReference>
<feature type="binding site" evidence="5">
    <location>
        <position position="276"/>
    </location>
    <ligand>
        <name>NAD(+)</name>
        <dbReference type="ChEBI" id="CHEBI:57540"/>
    </ligand>
</feature>
<comment type="cofactor">
    <cofactor evidence="5">
        <name>Zn(2+)</name>
        <dbReference type="ChEBI" id="CHEBI:29105"/>
    </cofactor>
    <text evidence="5">Binds 1 zinc ion per subunit.</text>
</comment>
<evidence type="ECO:0000256" key="6">
    <source>
        <dbReference type="PROSITE-ProRule" id="PRU00236"/>
    </source>
</evidence>
<keyword evidence="5" id="KW-0496">Mitochondrion</keyword>
<feature type="binding site" evidence="5 6">
    <location>
        <position position="195"/>
    </location>
    <ligand>
        <name>Zn(2+)</name>
        <dbReference type="ChEBI" id="CHEBI:29105"/>
    </ligand>
</feature>
<feature type="binding site" evidence="5 6">
    <location>
        <position position="192"/>
    </location>
    <ligand>
        <name>Zn(2+)</name>
        <dbReference type="ChEBI" id="CHEBI:29105"/>
    </ligand>
</feature>
<keyword evidence="2 5" id="KW-0479">Metal-binding</keyword>
<dbReference type="PANTHER" id="PTHR11085:SF10">
    <property type="entry name" value="NAD-DEPENDENT PROTEIN DEACYLASE SIRTUIN-5, MITOCHONDRIAL-RELATED"/>
    <property type="match status" value="1"/>
</dbReference>
<proteinExistence type="inferred from homology"/>
<dbReference type="CDD" id="cd01409">
    <property type="entry name" value="SIRT4"/>
    <property type="match status" value="1"/>
</dbReference>
<feature type="binding site" evidence="5 6">
    <location>
        <position position="143"/>
    </location>
    <ligand>
        <name>Zn(2+)</name>
        <dbReference type="ChEBI" id="CHEBI:29105"/>
    </ligand>
</feature>
<dbReference type="PANTHER" id="PTHR11085">
    <property type="entry name" value="NAD-DEPENDENT PROTEIN DEACYLASE SIRTUIN-5, MITOCHONDRIAL-RELATED"/>
    <property type="match status" value="1"/>
</dbReference>
<keyword evidence="1 5" id="KW-0808">Transferase</keyword>
<dbReference type="KEGG" id="lak:106168815"/>
<dbReference type="RefSeq" id="XP_013403458.1">
    <property type="nucleotide sequence ID" value="XM_013548004.1"/>
</dbReference>
<comment type="catalytic activity">
    <reaction evidence="5">
        <text>N(6)-acetyl-L-lysyl-[protein] + NAD(+) + H2O = 2''-O-acetyl-ADP-D-ribose + nicotinamide + L-lysyl-[protein]</text>
        <dbReference type="Rhea" id="RHEA:43636"/>
        <dbReference type="Rhea" id="RHEA-COMP:9752"/>
        <dbReference type="Rhea" id="RHEA-COMP:10731"/>
        <dbReference type="ChEBI" id="CHEBI:15377"/>
        <dbReference type="ChEBI" id="CHEBI:17154"/>
        <dbReference type="ChEBI" id="CHEBI:29969"/>
        <dbReference type="ChEBI" id="CHEBI:57540"/>
        <dbReference type="ChEBI" id="CHEBI:61930"/>
        <dbReference type="ChEBI" id="CHEBI:83767"/>
        <dbReference type="EC" id="2.3.1.286"/>
    </reaction>
</comment>
<comment type="subcellular location">
    <subcellularLocation>
        <location evidence="5">Mitochondrion matrix</location>
    </subcellularLocation>
</comment>
<protein>
    <recommendedName>
        <fullName evidence="5">NAD-dependent protein deacylase</fullName>
        <ecNumber evidence="5">2.3.1.-</ecNumber>
    </recommendedName>
    <alternativeName>
        <fullName evidence="5">Regulatory protein SIR2 homolog</fullName>
    </alternativeName>
</protein>
<dbReference type="Pfam" id="PF02146">
    <property type="entry name" value="SIR2"/>
    <property type="match status" value="1"/>
</dbReference>
<keyword evidence="8" id="KW-1185">Reference proteome</keyword>
<feature type="active site" description="Proton acceptor" evidence="5 6">
    <location>
        <position position="132"/>
    </location>
</feature>
<comment type="similarity">
    <text evidence="5">Belongs to the sirtuin family. Class II subfamily.</text>
</comment>
<keyword evidence="4 5" id="KW-0520">NAD</keyword>
<dbReference type="InterPro" id="IPR026590">
    <property type="entry name" value="Ssirtuin_cat_dom"/>
</dbReference>
<evidence type="ECO:0000256" key="4">
    <source>
        <dbReference type="ARBA" id="ARBA00023027"/>
    </source>
</evidence>
<comment type="function">
    <text evidence="5">NAD-dependent protein deacylase. Catalyzes the NAD-dependent hydrolysis of acyl groups from lysine residues.</text>
</comment>
<feature type="binding site" evidence="5">
    <location>
        <begin position="258"/>
        <end position="260"/>
    </location>
    <ligand>
        <name>NAD(+)</name>
        <dbReference type="ChEBI" id="CHEBI:57540"/>
    </ligand>
</feature>
<dbReference type="GeneID" id="106168815"/>
<dbReference type="STRING" id="7574.A0A1S3IZL8"/>
<dbReference type="NCBIfam" id="NF003738">
    <property type="entry name" value="PRK05333.1"/>
    <property type="match status" value="1"/>
</dbReference>
<feature type="binding site" evidence="5">
    <location>
        <begin position="33"/>
        <end position="53"/>
    </location>
    <ligand>
        <name>NAD(+)</name>
        <dbReference type="ChEBI" id="CHEBI:57540"/>
    </ligand>
</feature>
<accession>A0A1S3IZL8</accession>
<evidence type="ECO:0000256" key="3">
    <source>
        <dbReference type="ARBA" id="ARBA00022833"/>
    </source>
</evidence>
<dbReference type="Gene3D" id="3.40.50.1220">
    <property type="entry name" value="TPP-binding domain"/>
    <property type="match status" value="1"/>
</dbReference>
<dbReference type="OMA" id="RRHYWAR"/>
<evidence type="ECO:0000313" key="8">
    <source>
        <dbReference type="Proteomes" id="UP000085678"/>
    </source>
</evidence>
<dbReference type="GO" id="GO:0008270">
    <property type="term" value="F:zinc ion binding"/>
    <property type="evidence" value="ECO:0007669"/>
    <property type="project" value="UniProtKB-UniRule"/>
</dbReference>
<keyword evidence="3 5" id="KW-0862">Zinc</keyword>
<evidence type="ECO:0000256" key="2">
    <source>
        <dbReference type="ARBA" id="ARBA00022723"/>
    </source>
</evidence>
<dbReference type="PROSITE" id="PS50305">
    <property type="entry name" value="SIRTUIN"/>
    <property type="match status" value="1"/>
</dbReference>
<sequence length="291" mass="32688">MKFVPLSLPAARRDIESLHEFLLQCKKLFVLTGAGISTPSGIPDYRSEGVGLYARSKDRPVQYQDFLKHAHVRQRYWARNFVGWPRFSSFLPNSAHLKLAEWERCGLVHSLVTQNVDALHYKAGSHKVIELHGSSHRVECLQCKRIVPRVAIQRQIERDNPHWHAEIVGSMAPDGDIQLSQDQVKDFKVPVCSHCDGILKPQIIFFGDNVPKPIVENIYSRLTESDSILVLGSSLQVFSGYRFLRAGKEQGKSIAIVNIGPTRADNIADVKVDAECVEVLQEITLKDVGIS</sequence>
<dbReference type="OrthoDB" id="424302at2759"/>
<feature type="binding site" evidence="5">
    <location>
        <begin position="114"/>
        <end position="117"/>
    </location>
    <ligand>
        <name>NAD(+)</name>
        <dbReference type="ChEBI" id="CHEBI:57540"/>
    </ligand>
</feature>
<dbReference type="GO" id="GO:0070403">
    <property type="term" value="F:NAD+ binding"/>
    <property type="evidence" value="ECO:0007669"/>
    <property type="project" value="UniProtKB-UniRule"/>
</dbReference>
<evidence type="ECO:0000256" key="5">
    <source>
        <dbReference type="HAMAP-Rule" id="MF_03161"/>
    </source>
</evidence>
<dbReference type="InterPro" id="IPR029035">
    <property type="entry name" value="DHS-like_NAD/FAD-binding_dom"/>
</dbReference>
<reference evidence="9 10" key="1">
    <citation type="submission" date="2025-04" db="UniProtKB">
        <authorList>
            <consortium name="RefSeq"/>
        </authorList>
    </citation>
    <scope>IDENTIFICATION</scope>
    <source>
        <tissue evidence="9 10">Gonads</tissue>
    </source>
</reference>
<dbReference type="InterPro" id="IPR026587">
    <property type="entry name" value="Sirtuin_class_II"/>
</dbReference>
<dbReference type="EC" id="2.3.1.-" evidence="5"/>
<dbReference type="InterPro" id="IPR050134">
    <property type="entry name" value="NAD-dep_sirtuin_deacylases"/>
</dbReference>
<feature type="binding site" evidence="5 6">
    <location>
        <position position="140"/>
    </location>
    <ligand>
        <name>Zn(2+)</name>
        <dbReference type="ChEBI" id="CHEBI:29105"/>
    </ligand>
</feature>
<dbReference type="InterPro" id="IPR026591">
    <property type="entry name" value="Sirtuin_cat_small_dom_sf"/>
</dbReference>
<feature type="domain" description="Deacetylase sirtuin-type" evidence="7">
    <location>
        <begin position="8"/>
        <end position="291"/>
    </location>
</feature>
<dbReference type="AlphaFoldDB" id="A0A1S3IZL8"/>
<dbReference type="Gene3D" id="3.30.1600.10">
    <property type="entry name" value="SIR2/SIRT2 'Small Domain"/>
    <property type="match status" value="1"/>
</dbReference>
<dbReference type="Proteomes" id="UP000085678">
    <property type="component" value="Unplaced"/>
</dbReference>
<dbReference type="RefSeq" id="XP_013403456.1">
    <property type="nucleotide sequence ID" value="XM_013548002.1"/>
</dbReference>
<name>A0A1S3IZL8_LINAN</name>
<dbReference type="SUPFAM" id="SSF52467">
    <property type="entry name" value="DHS-like NAD/FAD-binding domain"/>
    <property type="match status" value="1"/>
</dbReference>
<evidence type="ECO:0000313" key="10">
    <source>
        <dbReference type="RefSeq" id="XP_013403458.1"/>
    </source>
</evidence>
<gene>
    <name evidence="9 10" type="primary">LOC106168815</name>
</gene>
<evidence type="ECO:0000256" key="1">
    <source>
        <dbReference type="ARBA" id="ARBA00022679"/>
    </source>
</evidence>
<evidence type="ECO:0000313" key="9">
    <source>
        <dbReference type="RefSeq" id="XP_013403456.1"/>
    </source>
</evidence>
<evidence type="ECO:0000259" key="7">
    <source>
        <dbReference type="PROSITE" id="PS50305"/>
    </source>
</evidence>
<dbReference type="GO" id="GO:0005759">
    <property type="term" value="C:mitochondrial matrix"/>
    <property type="evidence" value="ECO:0007669"/>
    <property type="project" value="UniProtKB-SubCell"/>
</dbReference>
<dbReference type="GO" id="GO:0017136">
    <property type="term" value="F:histone deacetylase activity, NAD-dependent"/>
    <property type="evidence" value="ECO:0007669"/>
    <property type="project" value="TreeGrafter"/>
</dbReference>
<dbReference type="InterPro" id="IPR003000">
    <property type="entry name" value="Sirtuin"/>
</dbReference>